<evidence type="ECO:0000256" key="7">
    <source>
        <dbReference type="SAM" id="MobiDB-lite"/>
    </source>
</evidence>
<dbReference type="Proteomes" id="UP001230188">
    <property type="component" value="Unassembled WGS sequence"/>
</dbReference>
<feature type="compositionally biased region" description="Pro residues" evidence="7">
    <location>
        <begin position="295"/>
        <end position="305"/>
    </location>
</feature>
<evidence type="ECO:0000256" key="2">
    <source>
        <dbReference type="ARBA" id="ARBA00022490"/>
    </source>
</evidence>
<keyword evidence="2" id="KW-0963">Cytoplasm</keyword>
<dbReference type="GO" id="GO:0005930">
    <property type="term" value="C:axoneme"/>
    <property type="evidence" value="ECO:0007669"/>
    <property type="project" value="UniProtKB-SubCell"/>
</dbReference>
<evidence type="ECO:0000256" key="3">
    <source>
        <dbReference type="ARBA" id="ARBA00023212"/>
    </source>
</evidence>
<keyword evidence="10" id="KW-1185">Reference proteome</keyword>
<dbReference type="PANTHER" id="PTHR22455:SF10">
    <property type="entry name" value="CILIA- AND FLAGELLA-ASSOCIATED PROTEIN 91"/>
    <property type="match status" value="1"/>
</dbReference>
<dbReference type="InterPro" id="IPR032840">
    <property type="entry name" value="CFAP91_dom"/>
</dbReference>
<comment type="subcellular location">
    <subcellularLocation>
        <location evidence="1">Cytoplasm</location>
        <location evidence="1">Cytoskeleton</location>
        <location evidence="1">Cilium axoneme</location>
    </subcellularLocation>
</comment>
<protein>
    <recommendedName>
        <fullName evidence="6">Cilia- and flagella-associated protein 91</fullName>
    </recommendedName>
</protein>
<proteinExistence type="inferred from homology"/>
<dbReference type="InterPro" id="IPR026720">
    <property type="entry name" value="CFAP91"/>
</dbReference>
<gene>
    <name evidence="9" type="ORF">CTAYLR_004264</name>
</gene>
<sequence length="594" mass="67645">MQQSRPLDACYDPVYTTKATPFAQSGRRVVKVSGANFFQRPMVPHLDVVSPTILLAPPAAQKSYSRLEIKEEEQTAAAARDVGIQTVFRESEAQTDPYSPEYLQQQQQQQKDESLVLLLEGLTYRDGRLPVGTKEIEMIGHAKAKHRLVSSLPPATDEASLSLRKRLLELQEVREFELRRKELDDANEARVEALRQALEARDQEADFLVDQRVEAMRQRKIEIRDASIDDIQARRIKVLRKLAAARGRIPRDYGGYASRVYAPIAREGRRPDKKSADYDVKRLVDALPIDRVSLPKPPRPKPPPKPPREKSQLAADLLKMATLIENDVETTTTTTRKKKILLVQKNEKPPTPRVPKRENEDRDLALKLLQKLLRGRAVQNQVFQGKQRRSELIRELRAADAVKEEEEEEEEELNQDNKPSEDETRTLETIAGETASAVLDLCAKELERRELKDRVATLAKRADAERRRLEAQEAGTRQAEEIVRDRNDHVYRQVMKAHLETARSYVDEIVDLALDECARRQALRDLRNNPKLRAELDAARDAYVDDLVASFLAPALQHLQHKKATESAEAHVTYAAQDAIINAVLEEEEEEEAP</sequence>
<name>A0AAD7UE31_9STRA</name>
<comment type="similarity">
    <text evidence="5">Belongs to the CFAP91 family.</text>
</comment>
<comment type="caution">
    <text evidence="9">The sequence shown here is derived from an EMBL/GenBank/DDBJ whole genome shotgun (WGS) entry which is preliminary data.</text>
</comment>
<evidence type="ECO:0000256" key="5">
    <source>
        <dbReference type="ARBA" id="ARBA00029468"/>
    </source>
</evidence>
<feature type="region of interest" description="Disordered" evidence="7">
    <location>
        <begin position="289"/>
        <end position="311"/>
    </location>
</feature>
<keyword evidence="4" id="KW-0966">Cell projection</keyword>
<evidence type="ECO:0000313" key="10">
    <source>
        <dbReference type="Proteomes" id="UP001230188"/>
    </source>
</evidence>
<evidence type="ECO:0000313" key="9">
    <source>
        <dbReference type="EMBL" id="KAJ8603347.1"/>
    </source>
</evidence>
<dbReference type="EMBL" id="JAQMWT010000356">
    <property type="protein sequence ID" value="KAJ8603347.1"/>
    <property type="molecule type" value="Genomic_DNA"/>
</dbReference>
<reference evidence="9" key="1">
    <citation type="submission" date="2023-01" db="EMBL/GenBank/DDBJ databases">
        <title>Metagenome sequencing of chrysophaentin producing Chrysophaeum taylorii.</title>
        <authorList>
            <person name="Davison J."/>
            <person name="Bewley C."/>
        </authorList>
    </citation>
    <scope>NUCLEOTIDE SEQUENCE</scope>
    <source>
        <strain evidence="9">NIES-1699</strain>
    </source>
</reference>
<feature type="domain" description="CFAP91" evidence="8">
    <location>
        <begin position="84"/>
        <end position="241"/>
    </location>
</feature>
<evidence type="ECO:0000256" key="6">
    <source>
        <dbReference type="ARBA" id="ARBA00029555"/>
    </source>
</evidence>
<feature type="region of interest" description="Disordered" evidence="7">
    <location>
        <begin position="399"/>
        <end position="424"/>
    </location>
</feature>
<feature type="compositionally biased region" description="Acidic residues" evidence="7">
    <location>
        <begin position="403"/>
        <end position="414"/>
    </location>
</feature>
<keyword evidence="3" id="KW-0206">Cytoskeleton</keyword>
<dbReference type="AlphaFoldDB" id="A0AAD7UE31"/>
<dbReference type="PANTHER" id="PTHR22455">
    <property type="entry name" value="CILIA- AND FLAGELLA-ASSOCIATED PROTEIN 91"/>
    <property type="match status" value="1"/>
</dbReference>
<dbReference type="Pfam" id="PF14738">
    <property type="entry name" value="CFAP91"/>
    <property type="match status" value="1"/>
</dbReference>
<accession>A0AAD7UE31</accession>
<evidence type="ECO:0000256" key="4">
    <source>
        <dbReference type="ARBA" id="ARBA00023273"/>
    </source>
</evidence>
<organism evidence="9 10">
    <name type="scientific">Chrysophaeum taylorii</name>
    <dbReference type="NCBI Taxonomy" id="2483200"/>
    <lineage>
        <taxon>Eukaryota</taxon>
        <taxon>Sar</taxon>
        <taxon>Stramenopiles</taxon>
        <taxon>Ochrophyta</taxon>
        <taxon>Pelagophyceae</taxon>
        <taxon>Pelagomonadales</taxon>
        <taxon>Pelagomonadaceae</taxon>
        <taxon>Chrysophaeum</taxon>
    </lineage>
</organism>
<evidence type="ECO:0000259" key="8">
    <source>
        <dbReference type="Pfam" id="PF14738"/>
    </source>
</evidence>
<evidence type="ECO:0000256" key="1">
    <source>
        <dbReference type="ARBA" id="ARBA00004430"/>
    </source>
</evidence>